<evidence type="ECO:0000256" key="8">
    <source>
        <dbReference type="RuleBase" id="RU367002"/>
    </source>
</evidence>
<evidence type="ECO:0000256" key="6">
    <source>
        <dbReference type="ARBA" id="ARBA00022989"/>
    </source>
</evidence>
<feature type="signal peptide" evidence="9">
    <location>
        <begin position="1"/>
        <end position="25"/>
    </location>
</feature>
<organism evidence="10 11">
    <name type="scientific">Diploptera punctata</name>
    <name type="common">Pacific beetle cockroach</name>
    <dbReference type="NCBI Taxonomy" id="6984"/>
    <lineage>
        <taxon>Eukaryota</taxon>
        <taxon>Metazoa</taxon>
        <taxon>Ecdysozoa</taxon>
        <taxon>Arthropoda</taxon>
        <taxon>Hexapoda</taxon>
        <taxon>Insecta</taxon>
        <taxon>Pterygota</taxon>
        <taxon>Neoptera</taxon>
        <taxon>Polyneoptera</taxon>
        <taxon>Dictyoptera</taxon>
        <taxon>Blattodea</taxon>
        <taxon>Blaberoidea</taxon>
        <taxon>Blaberidae</taxon>
        <taxon>Diplopterinae</taxon>
        <taxon>Diploptera</taxon>
    </lineage>
</organism>
<evidence type="ECO:0000256" key="9">
    <source>
        <dbReference type="SAM" id="SignalP"/>
    </source>
</evidence>
<dbReference type="GO" id="GO:0022890">
    <property type="term" value="F:inorganic cation transmembrane transporter activity"/>
    <property type="evidence" value="ECO:0007669"/>
    <property type="project" value="TreeGrafter"/>
</dbReference>
<keyword evidence="9" id="KW-0732">Signal</keyword>
<keyword evidence="8" id="KW-0967">Endosome</keyword>
<keyword evidence="8" id="KW-0813">Transport</keyword>
<evidence type="ECO:0000313" key="11">
    <source>
        <dbReference type="Proteomes" id="UP001233999"/>
    </source>
</evidence>
<keyword evidence="11" id="KW-1185">Reference proteome</keyword>
<sequence length="118" mass="13355">MASIFHKFLLVTGLLSLFHAAYSAAQHRSYLRITEQKFVSLPVDILVQGIVSLFVAMYGIMYIAGEFKEIRATVDLENKSWETAKNIPSFYIFNHRGKALSPNYIPPAQKSSLEEIQS</sequence>
<dbReference type="Proteomes" id="UP001233999">
    <property type="component" value="Unassembled WGS sequence"/>
</dbReference>
<evidence type="ECO:0000256" key="5">
    <source>
        <dbReference type="ARBA" id="ARBA00022824"/>
    </source>
</evidence>
<dbReference type="InterPro" id="IPR018937">
    <property type="entry name" value="MMgT"/>
</dbReference>
<dbReference type="GO" id="GO:0072546">
    <property type="term" value="C:EMC complex"/>
    <property type="evidence" value="ECO:0007669"/>
    <property type="project" value="UniProtKB-UniRule"/>
</dbReference>
<dbReference type="GO" id="GO:0000139">
    <property type="term" value="C:Golgi membrane"/>
    <property type="evidence" value="ECO:0007669"/>
    <property type="project" value="UniProtKB-SubCell"/>
</dbReference>
<dbReference type="GO" id="GO:0031901">
    <property type="term" value="C:early endosome membrane"/>
    <property type="evidence" value="ECO:0007669"/>
    <property type="project" value="UniProtKB-SubCell"/>
</dbReference>
<reference evidence="10" key="1">
    <citation type="journal article" date="2023" name="IScience">
        <title>Live-bearing cockroach genome reveals convergent evolutionary mechanisms linked to viviparity in insects and beyond.</title>
        <authorList>
            <person name="Fouks B."/>
            <person name="Harrison M.C."/>
            <person name="Mikhailova A.A."/>
            <person name="Marchal E."/>
            <person name="English S."/>
            <person name="Carruthers M."/>
            <person name="Jennings E.C."/>
            <person name="Chiamaka E.L."/>
            <person name="Frigard R.A."/>
            <person name="Pippel M."/>
            <person name="Attardo G.M."/>
            <person name="Benoit J.B."/>
            <person name="Bornberg-Bauer E."/>
            <person name="Tobe S.S."/>
        </authorList>
    </citation>
    <scope>NUCLEOTIDE SEQUENCE</scope>
    <source>
        <strain evidence="10">Stay&amp;Tobe</strain>
    </source>
</reference>
<comment type="function">
    <text evidence="8">Part of the endoplasmic reticulum membrane protein complex (EMC) that enables the energy-independent insertion into endoplasmic reticulum membranes of newly synthesized membrane proteins. May be involved in Mg(2+) transport.</text>
</comment>
<dbReference type="AlphaFoldDB" id="A0AAD8ELM5"/>
<evidence type="ECO:0000256" key="3">
    <source>
        <dbReference type="ARBA" id="ARBA00011276"/>
    </source>
</evidence>
<name>A0AAD8ELM5_DIPPU</name>
<comment type="subcellular location">
    <subcellularLocation>
        <location evidence="1">Endoplasmic reticulum membrane</location>
        <topology evidence="1">Multi-pass membrane protein</topology>
    </subcellularLocation>
    <subcellularLocation>
        <location evidence="8">Golgi apparatus membrane</location>
        <topology evidence="8">Multi-pass membrane protein</topology>
    </subcellularLocation>
    <subcellularLocation>
        <location evidence="8">Early endosome membrane</location>
        <topology evidence="8">Multi-pass membrane protein</topology>
    </subcellularLocation>
</comment>
<evidence type="ECO:0000313" key="10">
    <source>
        <dbReference type="EMBL" id="KAJ9594823.1"/>
    </source>
</evidence>
<dbReference type="EMBL" id="JASPKZ010002713">
    <property type="protein sequence ID" value="KAJ9594823.1"/>
    <property type="molecule type" value="Genomic_DNA"/>
</dbReference>
<reference evidence="10" key="2">
    <citation type="submission" date="2023-05" db="EMBL/GenBank/DDBJ databases">
        <authorList>
            <person name="Fouks B."/>
        </authorList>
    </citation>
    <scope>NUCLEOTIDE SEQUENCE</scope>
    <source>
        <strain evidence="10">Stay&amp;Tobe</strain>
        <tissue evidence="10">Testes</tissue>
    </source>
</reference>
<dbReference type="PANTHER" id="PTHR21181">
    <property type="match status" value="1"/>
</dbReference>
<comment type="caution">
    <text evidence="8">Lacks conserved residue(s) required for the propagation of feature annotation.</text>
</comment>
<comment type="subunit">
    <text evidence="3">Component of the ER membrane protein complex (EMC).</text>
</comment>
<evidence type="ECO:0000256" key="7">
    <source>
        <dbReference type="ARBA" id="ARBA00023136"/>
    </source>
</evidence>
<comment type="caution">
    <text evidence="10">The sequence shown here is derived from an EMBL/GenBank/DDBJ whole genome shotgun (WGS) entry which is preliminary data.</text>
</comment>
<evidence type="ECO:0000256" key="1">
    <source>
        <dbReference type="ARBA" id="ARBA00004477"/>
    </source>
</evidence>
<protein>
    <recommendedName>
        <fullName evidence="8">Membrane magnesium transporter</fullName>
    </recommendedName>
</protein>
<keyword evidence="4 8" id="KW-0812">Transmembrane</keyword>
<dbReference type="Pfam" id="PF10270">
    <property type="entry name" value="MMgT"/>
    <property type="match status" value="1"/>
</dbReference>
<dbReference type="PANTHER" id="PTHR21181:SF7">
    <property type="entry name" value="ER MEMBRANE PROTEIN COMPLEX SUBUNIT 5"/>
    <property type="match status" value="1"/>
</dbReference>
<feature type="chain" id="PRO_5041962380" description="Membrane magnesium transporter" evidence="9">
    <location>
        <begin position="26"/>
        <end position="118"/>
    </location>
</feature>
<proteinExistence type="inferred from homology"/>
<keyword evidence="6 8" id="KW-1133">Transmembrane helix</keyword>
<keyword evidence="8" id="KW-0460">Magnesium</keyword>
<evidence type="ECO:0000256" key="4">
    <source>
        <dbReference type="ARBA" id="ARBA00022692"/>
    </source>
</evidence>
<feature type="transmembrane region" description="Helical" evidence="8">
    <location>
        <begin position="39"/>
        <end position="61"/>
    </location>
</feature>
<keyword evidence="7 8" id="KW-0472">Membrane</keyword>
<gene>
    <name evidence="10" type="ORF">L9F63_013860</name>
</gene>
<accession>A0AAD8ELM5</accession>
<comment type="similarity">
    <text evidence="2 8">Belongs to the membrane magnesium transporter (TC 1.A.67) family.</text>
</comment>
<keyword evidence="8" id="KW-0333">Golgi apparatus</keyword>
<keyword evidence="5 8" id="KW-0256">Endoplasmic reticulum</keyword>
<dbReference type="GO" id="GO:0005886">
    <property type="term" value="C:plasma membrane"/>
    <property type="evidence" value="ECO:0007669"/>
    <property type="project" value="TreeGrafter"/>
</dbReference>
<evidence type="ECO:0000256" key="2">
    <source>
        <dbReference type="ARBA" id="ARBA00006109"/>
    </source>
</evidence>